<evidence type="ECO:0000256" key="5">
    <source>
        <dbReference type="ARBA" id="ARBA00023136"/>
    </source>
</evidence>
<keyword evidence="3 6" id="KW-0812">Transmembrane</keyword>
<protein>
    <submittedName>
        <fullName evidence="7">Flippase</fullName>
    </submittedName>
</protein>
<feature type="transmembrane region" description="Helical" evidence="6">
    <location>
        <begin position="467"/>
        <end position="486"/>
    </location>
</feature>
<evidence type="ECO:0000256" key="3">
    <source>
        <dbReference type="ARBA" id="ARBA00022692"/>
    </source>
</evidence>
<dbReference type="EMBL" id="JBHSZH010000005">
    <property type="protein sequence ID" value="MFC7081417.1"/>
    <property type="molecule type" value="Genomic_DNA"/>
</dbReference>
<feature type="transmembrane region" description="Helical" evidence="6">
    <location>
        <begin position="182"/>
        <end position="215"/>
    </location>
</feature>
<evidence type="ECO:0000256" key="2">
    <source>
        <dbReference type="ARBA" id="ARBA00022475"/>
    </source>
</evidence>
<dbReference type="GO" id="GO:0005886">
    <property type="term" value="C:plasma membrane"/>
    <property type="evidence" value="ECO:0007669"/>
    <property type="project" value="UniProtKB-SubCell"/>
</dbReference>
<feature type="transmembrane region" description="Helical" evidence="6">
    <location>
        <begin position="382"/>
        <end position="401"/>
    </location>
</feature>
<keyword evidence="5 6" id="KW-0472">Membrane</keyword>
<dbReference type="AlphaFoldDB" id="A0ABD5WLJ9"/>
<feature type="transmembrane region" description="Helical" evidence="6">
    <location>
        <begin position="20"/>
        <end position="44"/>
    </location>
</feature>
<proteinExistence type="predicted"/>
<evidence type="ECO:0000313" key="7">
    <source>
        <dbReference type="EMBL" id="MFC7081417.1"/>
    </source>
</evidence>
<evidence type="ECO:0000256" key="4">
    <source>
        <dbReference type="ARBA" id="ARBA00022989"/>
    </source>
</evidence>
<dbReference type="PANTHER" id="PTHR30250">
    <property type="entry name" value="PST FAMILY PREDICTED COLANIC ACID TRANSPORTER"/>
    <property type="match status" value="1"/>
</dbReference>
<reference evidence="7 8" key="1">
    <citation type="journal article" date="2019" name="Int. J. Syst. Evol. Microbiol.">
        <title>The Global Catalogue of Microorganisms (GCM) 10K type strain sequencing project: providing services to taxonomists for standard genome sequencing and annotation.</title>
        <authorList>
            <consortium name="The Broad Institute Genomics Platform"/>
            <consortium name="The Broad Institute Genome Sequencing Center for Infectious Disease"/>
            <person name="Wu L."/>
            <person name="Ma J."/>
        </authorList>
    </citation>
    <scope>NUCLEOTIDE SEQUENCE [LARGE SCALE GENOMIC DNA]</scope>
    <source>
        <strain evidence="7 8">DT72</strain>
    </source>
</reference>
<dbReference type="Pfam" id="PF13440">
    <property type="entry name" value="Polysacc_synt_3"/>
    <property type="match status" value="1"/>
</dbReference>
<comment type="subcellular location">
    <subcellularLocation>
        <location evidence="1">Cell membrane</location>
        <topology evidence="1">Multi-pass membrane protein</topology>
    </subcellularLocation>
</comment>
<dbReference type="PANTHER" id="PTHR30250:SF27">
    <property type="entry name" value="POLYSACCHARIDE BIOSYNTHESIS PROTEIN"/>
    <property type="match status" value="1"/>
</dbReference>
<keyword evidence="2" id="KW-1003">Cell membrane</keyword>
<evidence type="ECO:0000313" key="8">
    <source>
        <dbReference type="Proteomes" id="UP001596407"/>
    </source>
</evidence>
<feature type="transmembrane region" description="Helical" evidence="6">
    <location>
        <begin position="274"/>
        <end position="298"/>
    </location>
</feature>
<evidence type="ECO:0000256" key="1">
    <source>
        <dbReference type="ARBA" id="ARBA00004651"/>
    </source>
</evidence>
<keyword evidence="4 6" id="KW-1133">Transmembrane helix</keyword>
<name>A0ABD5WLJ9_9EURY</name>
<feature type="transmembrane region" description="Helical" evidence="6">
    <location>
        <begin position="138"/>
        <end position="162"/>
    </location>
</feature>
<sequence length="527" mass="54229">MSDGGGNDAGGNDGDGVADSLATVVSGGVLVSASKFVALGFGFLTQVAMARLLTEAAYGDVVLALTVVNVATLVAKLGMDDGVMREIPHHEDTPAKARGVVRASVGVGTVSGLLAGAAVFALAPTIATRAFHDPSLAVLLRIAAVGVPFSVLGSIAVSLARGARDARAHAYVNQLLRPAARFGLIAALVVAGAGAAGAVAGQTAAIALAGVAALWFARRTLPDFDVAPTPMYRSVLAFSLPLALFQSMGFLVANVDIYMLGYFGSKAGIGAYNIAFQLANLFSAVLVTVGFLLPPVLTRLQEQGERAEMRRTYQAMTKWMVVAGVPLFVVLFAFPESVIGLAFGDSYRDGATALRILVVGNFLAVLFGLNARSLVGLGANRVVNYVLVAQTGVNVALNYLLVPTYGIAGAAMASTVAVFVSDVLGSGFLYSRFGLHPFTRAVFRPATWTLAVGFGAAAATASTGLSVPVGAVAAAVTYPIAVFGALERQDALLVAELEDRTGLDLGPVVRLVRAADDDVSTVIQRLK</sequence>
<dbReference type="InterPro" id="IPR050833">
    <property type="entry name" value="Poly_Biosynth_Transport"/>
</dbReference>
<feature type="transmembrane region" description="Helical" evidence="6">
    <location>
        <begin position="99"/>
        <end position="126"/>
    </location>
</feature>
<dbReference type="Proteomes" id="UP001596407">
    <property type="component" value="Unassembled WGS sequence"/>
</dbReference>
<dbReference type="GeneID" id="79301830"/>
<feature type="transmembrane region" description="Helical" evidence="6">
    <location>
        <begin position="442"/>
        <end position="461"/>
    </location>
</feature>
<keyword evidence="8" id="KW-1185">Reference proteome</keyword>
<dbReference type="RefSeq" id="WP_276280665.1">
    <property type="nucleotide sequence ID" value="NZ_CP119809.1"/>
</dbReference>
<comment type="caution">
    <text evidence="7">The sequence shown here is derived from an EMBL/GenBank/DDBJ whole genome shotgun (WGS) entry which is preliminary data.</text>
</comment>
<feature type="transmembrane region" description="Helical" evidence="6">
    <location>
        <begin position="319"/>
        <end position="344"/>
    </location>
</feature>
<organism evidence="7 8">
    <name type="scientific">Halorussus caseinilyticus</name>
    <dbReference type="NCBI Taxonomy" id="3034025"/>
    <lineage>
        <taxon>Archaea</taxon>
        <taxon>Methanobacteriati</taxon>
        <taxon>Methanobacteriota</taxon>
        <taxon>Stenosarchaea group</taxon>
        <taxon>Halobacteria</taxon>
        <taxon>Halobacteriales</taxon>
        <taxon>Haladaptataceae</taxon>
        <taxon>Halorussus</taxon>
    </lineage>
</organism>
<evidence type="ECO:0000256" key="6">
    <source>
        <dbReference type="SAM" id="Phobius"/>
    </source>
</evidence>
<feature type="transmembrane region" description="Helical" evidence="6">
    <location>
        <begin position="235"/>
        <end position="254"/>
    </location>
</feature>
<feature type="transmembrane region" description="Helical" evidence="6">
    <location>
        <begin position="407"/>
        <end position="430"/>
    </location>
</feature>
<gene>
    <name evidence="7" type="ORF">ACFQJ6_16170</name>
</gene>
<dbReference type="CDD" id="cd13128">
    <property type="entry name" value="MATE_Wzx_like"/>
    <property type="match status" value="1"/>
</dbReference>
<accession>A0ABD5WLJ9</accession>
<feature type="transmembrane region" description="Helical" evidence="6">
    <location>
        <begin position="350"/>
        <end position="370"/>
    </location>
</feature>